<dbReference type="Proteomes" id="UP000005239">
    <property type="component" value="Unassembled WGS sequence"/>
</dbReference>
<evidence type="ECO:0000313" key="1">
    <source>
        <dbReference type="EnsemblMetazoa" id="PPA36497.1"/>
    </source>
</evidence>
<evidence type="ECO:0000313" key="2">
    <source>
        <dbReference type="Proteomes" id="UP000005239"/>
    </source>
</evidence>
<accession>A0A8R1UN61</accession>
<organism evidence="1 2">
    <name type="scientific">Pristionchus pacificus</name>
    <name type="common">Parasitic nematode worm</name>
    <dbReference type="NCBI Taxonomy" id="54126"/>
    <lineage>
        <taxon>Eukaryota</taxon>
        <taxon>Metazoa</taxon>
        <taxon>Ecdysozoa</taxon>
        <taxon>Nematoda</taxon>
        <taxon>Chromadorea</taxon>
        <taxon>Rhabditida</taxon>
        <taxon>Rhabditina</taxon>
        <taxon>Diplogasteromorpha</taxon>
        <taxon>Diplogasteroidea</taxon>
        <taxon>Neodiplogasteridae</taxon>
        <taxon>Pristionchus</taxon>
    </lineage>
</organism>
<protein>
    <submittedName>
        <fullName evidence="1">Uncharacterized protein</fullName>
    </submittedName>
</protein>
<dbReference type="AlphaFoldDB" id="A0A2A6CXL0"/>
<gene>
    <name evidence="1" type="primary">WBGene00274866</name>
</gene>
<sequence>MNSSSLFLLLVVFAGIIACVDKSIHERVKEGINHAHEEGQKIGKAVDDNANSLYQGVKDGLDKAGETVHNTVNAVYEGVKDAFDRAGESVHNTVSESIMMKTF</sequence>
<keyword evidence="2" id="KW-1185">Reference proteome</keyword>
<dbReference type="Gene3D" id="1.20.120.20">
    <property type="entry name" value="Apolipoprotein"/>
    <property type="match status" value="1"/>
</dbReference>
<proteinExistence type="predicted"/>
<reference evidence="1" key="2">
    <citation type="submission" date="2022-06" db="UniProtKB">
        <authorList>
            <consortium name="EnsemblMetazoa"/>
        </authorList>
    </citation>
    <scope>IDENTIFICATION</scope>
    <source>
        <strain evidence="1">PS312</strain>
    </source>
</reference>
<name>A0A2A6CXL0_PRIPA</name>
<accession>A0A2A6CXL0</accession>
<reference evidence="2" key="1">
    <citation type="journal article" date="2008" name="Nat. Genet.">
        <title>The Pristionchus pacificus genome provides a unique perspective on nematode lifestyle and parasitism.</title>
        <authorList>
            <person name="Dieterich C."/>
            <person name="Clifton S.W."/>
            <person name="Schuster L.N."/>
            <person name="Chinwalla A."/>
            <person name="Delehaunty K."/>
            <person name="Dinkelacker I."/>
            <person name="Fulton L."/>
            <person name="Fulton R."/>
            <person name="Godfrey J."/>
            <person name="Minx P."/>
            <person name="Mitreva M."/>
            <person name="Roeseler W."/>
            <person name="Tian H."/>
            <person name="Witte H."/>
            <person name="Yang S.P."/>
            <person name="Wilson R.K."/>
            <person name="Sommer R.J."/>
        </authorList>
    </citation>
    <scope>NUCLEOTIDE SEQUENCE [LARGE SCALE GENOMIC DNA]</scope>
    <source>
        <strain evidence="2">PS312</strain>
    </source>
</reference>
<dbReference type="EnsemblMetazoa" id="PPA36497.1">
    <property type="protein sequence ID" value="PPA36497.1"/>
    <property type="gene ID" value="WBGene00274866"/>
</dbReference>